<protein>
    <submittedName>
        <fullName evidence="1">Uncharacterized protein</fullName>
    </submittedName>
</protein>
<accession>A0A024GG61</accession>
<dbReference type="InParanoid" id="A0A024GG61"/>
<dbReference type="STRING" id="65357.A0A024GG61"/>
<keyword evidence="2" id="KW-1185">Reference proteome</keyword>
<dbReference type="Proteomes" id="UP000053237">
    <property type="component" value="Unassembled WGS sequence"/>
</dbReference>
<dbReference type="OrthoDB" id="1936594at2759"/>
<sequence length="139" mass="16018">MNYRSFACVALQVDGEYPYNICGRLEILLLARCLLQAVGNWSQIMKFVRQVTSASWWNARASLAHQRILLAKSACVTLWNEVNAGFSAYKEAEELFQQNRQRSSTLARFYVEWGLAQHFFVKGNRGKKNFALKLLCYLV</sequence>
<gene>
    <name evidence="1" type="ORF">BN9_065910</name>
</gene>
<organism evidence="1 2">
    <name type="scientific">Albugo candida</name>
    <dbReference type="NCBI Taxonomy" id="65357"/>
    <lineage>
        <taxon>Eukaryota</taxon>
        <taxon>Sar</taxon>
        <taxon>Stramenopiles</taxon>
        <taxon>Oomycota</taxon>
        <taxon>Peronosporomycetes</taxon>
        <taxon>Albuginales</taxon>
        <taxon>Albuginaceae</taxon>
        <taxon>Albugo</taxon>
    </lineage>
</organism>
<evidence type="ECO:0000313" key="2">
    <source>
        <dbReference type="Proteomes" id="UP000053237"/>
    </source>
</evidence>
<name>A0A024GG61_9STRA</name>
<dbReference type="AlphaFoldDB" id="A0A024GG61"/>
<dbReference type="EMBL" id="CAIX01000104">
    <property type="protein sequence ID" value="CCI45694.1"/>
    <property type="molecule type" value="Genomic_DNA"/>
</dbReference>
<reference evidence="1 2" key="1">
    <citation type="submission" date="2012-05" db="EMBL/GenBank/DDBJ databases">
        <title>Recombination and specialization in a pathogen metapopulation.</title>
        <authorList>
            <person name="Gardiner A."/>
            <person name="Kemen E."/>
            <person name="Schultz-Larsen T."/>
            <person name="MacLean D."/>
            <person name="Van Oosterhout C."/>
            <person name="Jones J.D.G."/>
        </authorList>
    </citation>
    <scope>NUCLEOTIDE SEQUENCE [LARGE SCALE GENOMIC DNA]</scope>
    <source>
        <strain evidence="1 2">Ac Nc2</strain>
    </source>
</reference>
<comment type="caution">
    <text evidence="1">The sequence shown here is derived from an EMBL/GenBank/DDBJ whole genome shotgun (WGS) entry which is preliminary data.</text>
</comment>
<evidence type="ECO:0000313" key="1">
    <source>
        <dbReference type="EMBL" id="CCI45694.1"/>
    </source>
</evidence>
<proteinExistence type="predicted"/>